<feature type="binding site" evidence="9">
    <location>
        <position position="109"/>
    </location>
    <ligand>
        <name>Zn(2+)</name>
        <dbReference type="ChEBI" id="CHEBI:29105"/>
        <label>1</label>
    </ligand>
</feature>
<feature type="binding site" evidence="9">
    <location>
        <position position="145"/>
    </location>
    <ligand>
        <name>Zn(2+)</name>
        <dbReference type="ChEBI" id="CHEBI:29105"/>
        <label>1</label>
    </ligand>
</feature>
<proteinExistence type="inferred from homology"/>
<dbReference type="CDD" id="cd00019">
    <property type="entry name" value="AP2Ec"/>
    <property type="match status" value="1"/>
</dbReference>
<dbReference type="RefSeq" id="WP_158341650.1">
    <property type="nucleotide sequence ID" value="NZ_CP033012.1"/>
</dbReference>
<gene>
    <name evidence="9" type="primary">nfo</name>
    <name evidence="11" type="ORF">D9V65_00560</name>
</gene>
<reference evidence="11 12" key="1">
    <citation type="submission" date="2018-10" db="EMBL/GenBank/DDBJ databases">
        <title>Comparative functional genomics of the obligate endosymbiont Buchnera aphidicola.</title>
        <authorList>
            <person name="Chong R.A."/>
        </authorList>
    </citation>
    <scope>NUCLEOTIDE SEQUENCE [LARGE SCALE GENOMIC DNA]</scope>
    <source>
        <strain evidence="11 12">Aoe</strain>
    </source>
</reference>
<dbReference type="InterPro" id="IPR036237">
    <property type="entry name" value="Xyl_isomerase-like_sf"/>
</dbReference>
<keyword evidence="3 9" id="KW-0479">Metal-binding</keyword>
<dbReference type="GO" id="GO:0003677">
    <property type="term" value="F:DNA binding"/>
    <property type="evidence" value="ECO:0007669"/>
    <property type="project" value="InterPro"/>
</dbReference>
<dbReference type="PANTHER" id="PTHR21445:SF0">
    <property type="entry name" value="APURINIC-APYRIMIDINIC ENDONUCLEASE"/>
    <property type="match status" value="1"/>
</dbReference>
<name>A0A4D6XQH1_9GAMM</name>
<keyword evidence="2 9" id="KW-0540">Nuclease</keyword>
<dbReference type="Proteomes" id="UP000298677">
    <property type="component" value="Chromosome"/>
</dbReference>
<evidence type="ECO:0000259" key="10">
    <source>
        <dbReference type="Pfam" id="PF01261"/>
    </source>
</evidence>
<evidence type="ECO:0000256" key="4">
    <source>
        <dbReference type="ARBA" id="ARBA00022759"/>
    </source>
</evidence>
<keyword evidence="4 9" id="KW-0255">Endonuclease</keyword>
<feature type="binding site" evidence="9">
    <location>
        <position position="69"/>
    </location>
    <ligand>
        <name>Zn(2+)</name>
        <dbReference type="ChEBI" id="CHEBI:29105"/>
        <label>1</label>
    </ligand>
</feature>
<feature type="binding site" evidence="9">
    <location>
        <position position="145"/>
    </location>
    <ligand>
        <name>Zn(2+)</name>
        <dbReference type="ChEBI" id="CHEBI:29105"/>
        <label>2</label>
    </ligand>
</feature>
<feature type="binding site" evidence="9">
    <location>
        <position position="261"/>
    </location>
    <ligand>
        <name>Zn(2+)</name>
        <dbReference type="ChEBI" id="CHEBI:29105"/>
        <label>2</label>
    </ligand>
</feature>
<feature type="binding site" evidence="9">
    <location>
        <position position="179"/>
    </location>
    <ligand>
        <name>Zn(2+)</name>
        <dbReference type="ChEBI" id="CHEBI:29105"/>
        <label>2</label>
    </ligand>
</feature>
<evidence type="ECO:0000256" key="8">
    <source>
        <dbReference type="ARBA" id="ARBA00023204"/>
    </source>
</evidence>
<comment type="catalytic activity">
    <reaction evidence="9">
        <text>Endonucleolytic cleavage to 5'-phosphooligonucleotide end-products.</text>
        <dbReference type="EC" id="3.1.21.2"/>
    </reaction>
</comment>
<protein>
    <recommendedName>
        <fullName evidence="9">Probable endonuclease 4</fullName>
        <ecNumber evidence="9">3.1.21.2</ecNumber>
    </recommendedName>
    <alternativeName>
        <fullName evidence="9">Endodeoxyribonuclease IV</fullName>
    </alternativeName>
    <alternativeName>
        <fullName evidence="9">Endonuclease IV</fullName>
    </alternativeName>
</protein>
<organism evidence="11 12">
    <name type="scientific">Buchnera aphidicola</name>
    <name type="common">Anoecia oenotherae</name>
    <dbReference type="NCBI Taxonomy" id="1241833"/>
    <lineage>
        <taxon>Bacteria</taxon>
        <taxon>Pseudomonadati</taxon>
        <taxon>Pseudomonadota</taxon>
        <taxon>Gammaproteobacteria</taxon>
        <taxon>Enterobacterales</taxon>
        <taxon>Erwiniaceae</taxon>
        <taxon>Buchnera</taxon>
    </lineage>
</organism>
<dbReference type="GO" id="GO:0006284">
    <property type="term" value="P:base-excision repair"/>
    <property type="evidence" value="ECO:0007669"/>
    <property type="project" value="TreeGrafter"/>
</dbReference>
<evidence type="ECO:0000256" key="7">
    <source>
        <dbReference type="ARBA" id="ARBA00022833"/>
    </source>
</evidence>
<dbReference type="PANTHER" id="PTHR21445">
    <property type="entry name" value="ENDONUCLEASE IV ENDODEOXYRIBONUCLEASE IV"/>
    <property type="match status" value="1"/>
</dbReference>
<dbReference type="SMART" id="SM00518">
    <property type="entry name" value="AP2Ec"/>
    <property type="match status" value="1"/>
</dbReference>
<evidence type="ECO:0000256" key="9">
    <source>
        <dbReference type="HAMAP-Rule" id="MF_00152"/>
    </source>
</evidence>
<dbReference type="InterPro" id="IPR018246">
    <property type="entry name" value="AP_endonuc_F2_Zn_BS"/>
</dbReference>
<dbReference type="PROSITE" id="PS51432">
    <property type="entry name" value="AP_NUCLEASE_F2_4"/>
    <property type="match status" value="1"/>
</dbReference>
<dbReference type="SUPFAM" id="SSF51658">
    <property type="entry name" value="Xylose isomerase-like"/>
    <property type="match status" value="1"/>
</dbReference>
<evidence type="ECO:0000256" key="5">
    <source>
        <dbReference type="ARBA" id="ARBA00022763"/>
    </source>
</evidence>
<accession>A0A4D6XQH1</accession>
<dbReference type="NCBIfam" id="TIGR00587">
    <property type="entry name" value="nfo"/>
    <property type="match status" value="1"/>
</dbReference>
<feature type="binding site" evidence="9">
    <location>
        <position position="182"/>
    </location>
    <ligand>
        <name>Zn(2+)</name>
        <dbReference type="ChEBI" id="CHEBI:29105"/>
        <label>3</label>
    </ligand>
</feature>
<dbReference type="PROSITE" id="PS00731">
    <property type="entry name" value="AP_NUCLEASE_F2_3"/>
    <property type="match status" value="1"/>
</dbReference>
<dbReference type="GO" id="GO:0008270">
    <property type="term" value="F:zinc ion binding"/>
    <property type="evidence" value="ECO:0007669"/>
    <property type="project" value="UniProtKB-UniRule"/>
</dbReference>
<dbReference type="EMBL" id="CP033012">
    <property type="protein sequence ID" value="QCI19243.1"/>
    <property type="molecule type" value="Genomic_DNA"/>
</dbReference>
<dbReference type="FunFam" id="3.20.20.150:FF:000001">
    <property type="entry name" value="Probable endonuclease 4"/>
    <property type="match status" value="1"/>
</dbReference>
<dbReference type="Gene3D" id="3.20.20.150">
    <property type="entry name" value="Divalent-metal-dependent TIM barrel enzymes"/>
    <property type="match status" value="1"/>
</dbReference>
<dbReference type="OrthoDB" id="9805666at2"/>
<evidence type="ECO:0000256" key="6">
    <source>
        <dbReference type="ARBA" id="ARBA00022801"/>
    </source>
</evidence>
<feature type="binding site" evidence="9">
    <location>
        <position position="231"/>
    </location>
    <ligand>
        <name>Zn(2+)</name>
        <dbReference type="ChEBI" id="CHEBI:29105"/>
        <label>3</label>
    </ligand>
</feature>
<comment type="function">
    <text evidence="9">Endonuclease IV plays a role in DNA repair. It cleaves phosphodiester bonds at apurinic or apyrimidinic (AP) sites, generating a 3'-hydroxyl group and a 5'-terminal sugar phosphate.</text>
</comment>
<feature type="binding site" evidence="9">
    <location>
        <position position="229"/>
    </location>
    <ligand>
        <name>Zn(2+)</name>
        <dbReference type="ChEBI" id="CHEBI:29105"/>
        <label>3</label>
    </ligand>
</feature>
<keyword evidence="5 9" id="KW-0227">DNA damage</keyword>
<evidence type="ECO:0000313" key="11">
    <source>
        <dbReference type="EMBL" id="QCI19243.1"/>
    </source>
</evidence>
<dbReference type="GO" id="GO:0003906">
    <property type="term" value="F:DNA-(apurinic or apyrimidinic site) endonuclease activity"/>
    <property type="evidence" value="ECO:0007669"/>
    <property type="project" value="TreeGrafter"/>
</dbReference>
<dbReference type="AlphaFoldDB" id="A0A4D6XQH1"/>
<keyword evidence="6 9" id="KW-0378">Hydrolase</keyword>
<dbReference type="Pfam" id="PF01261">
    <property type="entry name" value="AP_endonuc_2"/>
    <property type="match status" value="1"/>
</dbReference>
<evidence type="ECO:0000256" key="3">
    <source>
        <dbReference type="ARBA" id="ARBA00022723"/>
    </source>
</evidence>
<dbReference type="EC" id="3.1.21.2" evidence="9"/>
<dbReference type="NCBIfam" id="NF002199">
    <property type="entry name" value="PRK01060.1-4"/>
    <property type="match status" value="1"/>
</dbReference>
<dbReference type="InterPro" id="IPR001719">
    <property type="entry name" value="AP_endonuc_2"/>
</dbReference>
<feature type="domain" description="Xylose isomerase-like TIM barrel" evidence="10">
    <location>
        <begin position="28"/>
        <end position="277"/>
    </location>
</feature>
<feature type="binding site" evidence="9">
    <location>
        <position position="216"/>
    </location>
    <ligand>
        <name>Zn(2+)</name>
        <dbReference type="ChEBI" id="CHEBI:29105"/>
        <label>2</label>
    </ligand>
</feature>
<dbReference type="GO" id="GO:0008081">
    <property type="term" value="F:phosphoric diester hydrolase activity"/>
    <property type="evidence" value="ECO:0007669"/>
    <property type="project" value="TreeGrafter"/>
</dbReference>
<keyword evidence="12" id="KW-1185">Reference proteome</keyword>
<keyword evidence="8 9" id="KW-0234">DNA repair</keyword>
<dbReference type="InterPro" id="IPR013022">
    <property type="entry name" value="Xyl_isomerase-like_TIM-brl"/>
</dbReference>
<dbReference type="GO" id="GO:0008833">
    <property type="term" value="F:deoxyribonuclease IV (phage-T4-induced) activity"/>
    <property type="evidence" value="ECO:0007669"/>
    <property type="project" value="UniProtKB-UniRule"/>
</dbReference>
<sequence length="282" mass="32377">MKYIGAHFSTSGGIDKAVFRAKLLRSTAFSFFTKNQLRWTSPILDKKTILKFKAACDICEFSNKYIIPHASYLINLGNPNASLLKKSRMAFLDEIDRCQKLGLHLLNFHPGNHLKKISEKICLKLISSSINYVLKKTKTVNLVIENTAGQGSSVGYKFEHIAKIIKNIHDKSRIGVCLDTCHLFSAGYDIRTETSFRKTFLLFEKIVGLKYLKAMHLNDSKTIFNSRIDRHHNLGLGNIGKKAFFYIMNDTRFNNIPLILETSNKNLWKQEIHWLRSIFKNC</sequence>
<comment type="cofactor">
    <cofactor evidence="9">
        <name>Zn(2+)</name>
        <dbReference type="ChEBI" id="CHEBI:29105"/>
    </cofactor>
    <text evidence="9">Binds 3 Zn(2+) ions.</text>
</comment>
<evidence type="ECO:0000256" key="2">
    <source>
        <dbReference type="ARBA" id="ARBA00022722"/>
    </source>
</evidence>
<keyword evidence="7 9" id="KW-0862">Zinc</keyword>
<evidence type="ECO:0000256" key="1">
    <source>
        <dbReference type="ARBA" id="ARBA00005340"/>
    </source>
</evidence>
<evidence type="ECO:0000313" key="12">
    <source>
        <dbReference type="Proteomes" id="UP000298677"/>
    </source>
</evidence>
<comment type="similarity">
    <text evidence="1 9">Belongs to the AP endonuclease 2 family.</text>
</comment>
<dbReference type="HAMAP" id="MF_00152">
    <property type="entry name" value="Nfo"/>
    <property type="match status" value="1"/>
</dbReference>
<dbReference type="PROSITE" id="PS00729">
    <property type="entry name" value="AP_NUCLEASE_F2_1"/>
    <property type="match status" value="1"/>
</dbReference>
<dbReference type="PROSITE" id="PS00730">
    <property type="entry name" value="AP_NUCLEASE_F2_2"/>
    <property type="match status" value="1"/>
</dbReference>